<feature type="compositionally biased region" description="Basic and acidic residues" evidence="6">
    <location>
        <begin position="269"/>
        <end position="287"/>
    </location>
</feature>
<accession>A0A9Q1F318</accession>
<feature type="region of interest" description="Disordered" evidence="6">
    <location>
        <begin position="105"/>
        <end position="130"/>
    </location>
</feature>
<reference evidence="7" key="1">
    <citation type="journal article" date="2023" name="Science">
        <title>Genome structures resolve the early diversification of teleost fishes.</title>
        <authorList>
            <person name="Parey E."/>
            <person name="Louis A."/>
            <person name="Montfort J."/>
            <person name="Bouchez O."/>
            <person name="Roques C."/>
            <person name="Iampietro C."/>
            <person name="Lluch J."/>
            <person name="Castinel A."/>
            <person name="Donnadieu C."/>
            <person name="Desvignes T."/>
            <person name="Floi Bucao C."/>
            <person name="Jouanno E."/>
            <person name="Wen M."/>
            <person name="Mejri S."/>
            <person name="Dirks R."/>
            <person name="Jansen H."/>
            <person name="Henkel C."/>
            <person name="Chen W.J."/>
            <person name="Zahm M."/>
            <person name="Cabau C."/>
            <person name="Klopp C."/>
            <person name="Thompson A.W."/>
            <person name="Robinson-Rechavi M."/>
            <person name="Braasch I."/>
            <person name="Lecointre G."/>
            <person name="Bobe J."/>
            <person name="Postlethwait J.H."/>
            <person name="Berthelot C."/>
            <person name="Roest Crollius H."/>
            <person name="Guiguen Y."/>
        </authorList>
    </citation>
    <scope>NUCLEOTIDE SEQUENCE</scope>
    <source>
        <strain evidence="7">WJC10195</strain>
    </source>
</reference>
<feature type="compositionally biased region" description="Basic and acidic residues" evidence="6">
    <location>
        <begin position="110"/>
        <end position="130"/>
    </location>
</feature>
<keyword evidence="8" id="KW-1185">Reference proteome</keyword>
<evidence type="ECO:0000256" key="4">
    <source>
        <dbReference type="ARBA" id="ARBA00023242"/>
    </source>
</evidence>
<name>A0A9Q1F318_SYNKA</name>
<evidence type="ECO:0000256" key="1">
    <source>
        <dbReference type="ARBA" id="ARBA00004123"/>
    </source>
</evidence>
<sequence>MRLCLTEPFVLWPQKGRQFLSANIQALLLQPAGSRRDAWRYKWSAMSRLDVMYHQSYGAHRYLPATSAAAAAVAYKAAYFHHQQQQQRKLCSYSRMQDSADLCAQGKQTLAREQEERSGGEGPPAKEAHPAEAEYLSSRCVLFTYFQGDIGDVVDEHFSRALSQPSAFSGEPKGTRAPSGGLWREGGALASGQCGGFPSSLWGTGYPSQGGPCLSSLHPDFSPSGAFQSSEPAAWAGHSLHQPGLAPPPAAPDSWHYSLGPQSAAGYPHVHEIPAPHGEGSRSEPDSATHSWPAAFHGSVDLHELALEQEKGKAPVWF</sequence>
<organism evidence="7 8">
    <name type="scientific">Synaphobranchus kaupii</name>
    <name type="common">Kaup's arrowtooth eel</name>
    <dbReference type="NCBI Taxonomy" id="118154"/>
    <lineage>
        <taxon>Eukaryota</taxon>
        <taxon>Metazoa</taxon>
        <taxon>Chordata</taxon>
        <taxon>Craniata</taxon>
        <taxon>Vertebrata</taxon>
        <taxon>Euteleostomi</taxon>
        <taxon>Actinopterygii</taxon>
        <taxon>Neopterygii</taxon>
        <taxon>Teleostei</taxon>
        <taxon>Anguilliformes</taxon>
        <taxon>Synaphobranchidae</taxon>
        <taxon>Synaphobranchus</taxon>
    </lineage>
</organism>
<feature type="region of interest" description="Disordered" evidence="6">
    <location>
        <begin position="269"/>
        <end position="293"/>
    </location>
</feature>
<gene>
    <name evidence="7" type="ORF">SKAU_G00251410</name>
</gene>
<keyword evidence="3" id="KW-0804">Transcription</keyword>
<evidence type="ECO:0008006" key="9">
    <source>
        <dbReference type="Google" id="ProtNLM"/>
    </source>
</evidence>
<keyword evidence="4" id="KW-0539">Nucleus</keyword>
<comment type="subcellular location">
    <subcellularLocation>
        <location evidence="1">Nucleus</location>
    </subcellularLocation>
</comment>
<proteinExistence type="inferred from homology"/>
<dbReference type="OrthoDB" id="10069705at2759"/>
<keyword evidence="2" id="KW-0805">Transcription regulation</keyword>
<evidence type="ECO:0000256" key="3">
    <source>
        <dbReference type="ARBA" id="ARBA00023163"/>
    </source>
</evidence>
<comment type="similarity">
    <text evidence="5">Belongs to the vestigial family.</text>
</comment>
<dbReference type="InterPro" id="IPR011520">
    <property type="entry name" value="Vg_fam"/>
</dbReference>
<dbReference type="AlphaFoldDB" id="A0A9Q1F318"/>
<evidence type="ECO:0000313" key="7">
    <source>
        <dbReference type="EMBL" id="KAJ8350011.1"/>
    </source>
</evidence>
<evidence type="ECO:0000256" key="5">
    <source>
        <dbReference type="ARBA" id="ARBA00025784"/>
    </source>
</evidence>
<dbReference type="GO" id="GO:0006355">
    <property type="term" value="P:regulation of DNA-templated transcription"/>
    <property type="evidence" value="ECO:0007669"/>
    <property type="project" value="InterPro"/>
</dbReference>
<evidence type="ECO:0000313" key="8">
    <source>
        <dbReference type="Proteomes" id="UP001152622"/>
    </source>
</evidence>
<feature type="region of interest" description="Disordered" evidence="6">
    <location>
        <begin position="225"/>
        <end position="252"/>
    </location>
</feature>
<dbReference type="Pfam" id="PF07545">
    <property type="entry name" value="Vg_Tdu"/>
    <property type="match status" value="1"/>
</dbReference>
<comment type="caution">
    <text evidence="7">The sequence shown here is derived from an EMBL/GenBank/DDBJ whole genome shotgun (WGS) entry which is preliminary data.</text>
</comment>
<dbReference type="Proteomes" id="UP001152622">
    <property type="component" value="Chromosome 9"/>
</dbReference>
<evidence type="ECO:0000256" key="2">
    <source>
        <dbReference type="ARBA" id="ARBA00023015"/>
    </source>
</evidence>
<evidence type="ECO:0000256" key="6">
    <source>
        <dbReference type="SAM" id="MobiDB-lite"/>
    </source>
</evidence>
<dbReference type="PANTHER" id="PTHR15950:SF16">
    <property type="entry name" value="TRANSCRIPTION COFACTOR VESTIGIAL-LIKE PROTEIN 3"/>
    <property type="match status" value="1"/>
</dbReference>
<dbReference type="EMBL" id="JAINUF010000009">
    <property type="protein sequence ID" value="KAJ8350011.1"/>
    <property type="molecule type" value="Genomic_DNA"/>
</dbReference>
<dbReference type="GO" id="GO:0005634">
    <property type="term" value="C:nucleus"/>
    <property type="evidence" value="ECO:0007669"/>
    <property type="project" value="UniProtKB-SubCell"/>
</dbReference>
<dbReference type="PANTHER" id="PTHR15950">
    <property type="entry name" value="TRANSCRIPTION COFACTOR VESTIGIAL-LIKE PROTEIN"/>
    <property type="match status" value="1"/>
</dbReference>
<protein>
    <recommendedName>
        <fullName evidence="9">Transcription cofactor vestigial-like protein 3</fullName>
    </recommendedName>
</protein>